<evidence type="ECO:0000313" key="2">
    <source>
        <dbReference type="EMBL" id="OPX47338.1"/>
    </source>
</evidence>
<sequence length="557" mass="66259">MEITPIIHKSINLKNLRDLLKMYPYLINNLKWEKTFSTFDFNSINTNFEGYKESIYKFACQLGIENRGNKYFEVNEFLFLLSDRQLLNYIRFWILTYYVPNPYVISEGNPKIIWIDICENILKSEKLEIDYYKYFHDNINKKIKVSRPDNFANSKTLLKAILEYGIFIELKNDKRTIFIKKEEKELVRKTVDYIKKYFEIPKRHKNKNEFFKRYSIDNFQKMFPINIRKKNYKDIEVNMDREIKIDNLIFENKEEIKRRVNKALKGGKNIILAGVPGSGKSKLAKDICESFEVEYKMTTAISDWTTYETMGSYKVDSKSNLYFDEGIFLSCFKDERNEVKNEWLIVDEMNRADIDKAFGVFFSVLSGDDIDLSFKNEYRENIEIISEENITDPRDIKSNQYLIPKDWRMIGTINTLDKNTLYEMSYAFMRRFAIIPIEVPSNITKELIREYFSIWNIKEDVIGNINNVDAIYNLWLGINDYREIGPAIIKDIVSYVEEEEDWTSAIILYVLPQFEGVNEDIINGFIDKLQEINKLGIKINIDKLKKYIEDFFSLDLY</sequence>
<dbReference type="EC" id="3.1.21.-" evidence="2"/>
<dbReference type="Pfam" id="PF07728">
    <property type="entry name" value="AAA_5"/>
    <property type="match status" value="1"/>
</dbReference>
<proteinExistence type="predicted"/>
<dbReference type="SUPFAM" id="SSF52540">
    <property type="entry name" value="P-loop containing nucleoside triphosphate hydrolases"/>
    <property type="match status" value="2"/>
</dbReference>
<dbReference type="InterPro" id="IPR011704">
    <property type="entry name" value="ATPase_dyneun-rel_AAA"/>
</dbReference>
<dbReference type="PANTHER" id="PTHR37291:SF1">
    <property type="entry name" value="TYPE IV METHYL-DIRECTED RESTRICTION ENZYME ECOKMCRB SUBUNIT"/>
    <property type="match status" value="1"/>
</dbReference>
<feature type="domain" description="ATPase dynein-related AAA" evidence="1">
    <location>
        <begin position="269"/>
        <end position="432"/>
    </location>
</feature>
<evidence type="ECO:0000313" key="3">
    <source>
        <dbReference type="Proteomes" id="UP000191448"/>
    </source>
</evidence>
<dbReference type="AlphaFoldDB" id="A0A1V4SVK5"/>
<dbReference type="GO" id="GO:0005524">
    <property type="term" value="F:ATP binding"/>
    <property type="evidence" value="ECO:0007669"/>
    <property type="project" value="InterPro"/>
</dbReference>
<dbReference type="InterPro" id="IPR052934">
    <property type="entry name" value="Methyl-DNA_Rec/Restrict_Enz"/>
</dbReference>
<dbReference type="PANTHER" id="PTHR37291">
    <property type="entry name" value="5-METHYLCYTOSINE-SPECIFIC RESTRICTION ENZYME B"/>
    <property type="match status" value="1"/>
</dbReference>
<keyword evidence="2" id="KW-0378">Hydrolase</keyword>
<dbReference type="Proteomes" id="UP000191448">
    <property type="component" value="Unassembled WGS sequence"/>
</dbReference>
<dbReference type="GO" id="GO:0016887">
    <property type="term" value="F:ATP hydrolysis activity"/>
    <property type="evidence" value="ECO:0007669"/>
    <property type="project" value="InterPro"/>
</dbReference>
<evidence type="ECO:0000259" key="1">
    <source>
        <dbReference type="Pfam" id="PF07728"/>
    </source>
</evidence>
<gene>
    <name evidence="2" type="primary">mcrB</name>
    <name evidence="2" type="ORF">CLTHE_19010</name>
</gene>
<protein>
    <submittedName>
        <fullName evidence="2">5-methylcytosine-specific restriction enzyme B</fullName>
        <ecNumber evidence="2">3.1.21.-</ecNumber>
    </submittedName>
</protein>
<dbReference type="EMBL" id="LTAY01000048">
    <property type="protein sequence ID" value="OPX47338.1"/>
    <property type="molecule type" value="Genomic_DNA"/>
</dbReference>
<name>A0A1V4SVK5_9CLOT</name>
<organism evidence="2 3">
    <name type="scientific">Clostridium thermobutyricum DSM 4928</name>
    <dbReference type="NCBI Taxonomy" id="1121339"/>
    <lineage>
        <taxon>Bacteria</taxon>
        <taxon>Bacillati</taxon>
        <taxon>Bacillota</taxon>
        <taxon>Clostridia</taxon>
        <taxon>Eubacteriales</taxon>
        <taxon>Clostridiaceae</taxon>
        <taxon>Clostridium</taxon>
    </lineage>
</organism>
<accession>A0A1V4SVK5</accession>
<reference evidence="2 3" key="1">
    <citation type="submission" date="2016-02" db="EMBL/GenBank/DDBJ databases">
        <title>Genome sequence of Clostridium thermobutyricum DSM 4928.</title>
        <authorList>
            <person name="Poehlein A."/>
            <person name="Daniel R."/>
        </authorList>
    </citation>
    <scope>NUCLEOTIDE SEQUENCE [LARGE SCALE GENOMIC DNA]</scope>
    <source>
        <strain evidence="2 3">DSM 4928</strain>
    </source>
</reference>
<dbReference type="OrthoDB" id="9781481at2"/>
<comment type="caution">
    <text evidence="2">The sequence shown here is derived from an EMBL/GenBank/DDBJ whole genome shotgun (WGS) entry which is preliminary data.</text>
</comment>
<dbReference type="Gene3D" id="3.40.50.300">
    <property type="entry name" value="P-loop containing nucleotide triphosphate hydrolases"/>
    <property type="match status" value="1"/>
</dbReference>
<dbReference type="RefSeq" id="WP_080023101.1">
    <property type="nucleotide sequence ID" value="NZ_LTAY01000048.1"/>
</dbReference>
<dbReference type="InterPro" id="IPR027417">
    <property type="entry name" value="P-loop_NTPase"/>
</dbReference>